<comment type="similarity">
    <text evidence="1">Belongs to the N(4)/N(6)-methyltransferase family.</text>
</comment>
<feature type="domain" description="DNA methylase N-4/N-6" evidence="5">
    <location>
        <begin position="79"/>
        <end position="366"/>
    </location>
</feature>
<dbReference type="RefSeq" id="WP_344081801.1">
    <property type="nucleotide sequence ID" value="NZ_BAAAPO010000015.1"/>
</dbReference>
<gene>
    <name evidence="6" type="ORF">GCM10009811_08440</name>
</gene>
<dbReference type="PROSITE" id="PS00092">
    <property type="entry name" value="N6_MTASE"/>
    <property type="match status" value="1"/>
</dbReference>
<dbReference type="InterPro" id="IPR002052">
    <property type="entry name" value="DNA_methylase_N6_adenine_CS"/>
</dbReference>
<organism evidence="6 7">
    <name type="scientific">Nostocoides veronense</name>
    <dbReference type="NCBI Taxonomy" id="330836"/>
    <lineage>
        <taxon>Bacteria</taxon>
        <taxon>Bacillati</taxon>
        <taxon>Actinomycetota</taxon>
        <taxon>Actinomycetes</taxon>
        <taxon>Micrococcales</taxon>
        <taxon>Intrasporangiaceae</taxon>
        <taxon>Nostocoides</taxon>
    </lineage>
</organism>
<keyword evidence="2" id="KW-0489">Methyltransferase</keyword>
<dbReference type="SUPFAM" id="SSF53335">
    <property type="entry name" value="S-adenosyl-L-methionine-dependent methyltransferases"/>
    <property type="match status" value="1"/>
</dbReference>
<dbReference type="EMBL" id="BAAAPO010000015">
    <property type="protein sequence ID" value="GAA1785617.1"/>
    <property type="molecule type" value="Genomic_DNA"/>
</dbReference>
<dbReference type="Gene3D" id="3.40.50.150">
    <property type="entry name" value="Vaccinia Virus protein VP39"/>
    <property type="match status" value="1"/>
</dbReference>
<protein>
    <recommendedName>
        <fullName evidence="5">DNA methylase N-4/N-6 domain-containing protein</fullName>
    </recommendedName>
</protein>
<dbReference type="InterPro" id="IPR002295">
    <property type="entry name" value="N4/N6-MTase_EcoPI_Mod-like"/>
</dbReference>
<evidence type="ECO:0000313" key="7">
    <source>
        <dbReference type="Proteomes" id="UP001499938"/>
    </source>
</evidence>
<evidence type="ECO:0000256" key="4">
    <source>
        <dbReference type="ARBA" id="ARBA00022691"/>
    </source>
</evidence>
<sequence>MGKDSALIPVEDGKYDYAWVDPNDPRAREVKSIEVVERVGEVGGPTGAGENLLIIGDSGDALRSLGTIPEYADTYLGQVKLVYIDPPFNTGQTFEHYADQMEHSIWLTMMRDRIRDIKPLLADDASIWVHLDDAEVHRMRVLLDEEFGADRCASQIVWQKRTTRENRSAFSDNHDHILVYTNCPVTEWRETRNRLPRTEATNNPDNDPRGPWDSIPFTAQGFRANQMYSITTPTGVEHQPPANRCWGAVESEYQRLLSDGRIYFPKGGNGKPRIKQFASEAPGLVPQTIWPSVEVGENDEAKREIQSLFPGQSPFDTPKPERLLSRIVHIGSNPGDLIVDFFGGSGTTAAVAHKMGWRWLTVELAETNACLFTVPRLRRVVEGQDPGGVTSSTTRVAVADLPDGVGPEDARKFTTLVGKFTDDRDLLINVVTETAKFVRQAAKTDEPPLREDESKALLALLRKVGQGAEGEVAVDVMPQVRKALRDAAKTRDESTTVWEGGGGFTVAKMGPSMYEVDDEDGQVFLSSEATNGAWSKAIAGQLKFALTPDDPVFCGVRKRQRLAVIDGVADEMVVRTVAERLGEKERAVIVAKGVVPEAAQLLQELSPGSRIKKAPADVFPKATVK</sequence>
<evidence type="ECO:0000256" key="2">
    <source>
        <dbReference type="ARBA" id="ARBA00022603"/>
    </source>
</evidence>
<keyword evidence="4" id="KW-0949">S-adenosyl-L-methionine</keyword>
<name>A0ABN2LE46_9MICO</name>
<keyword evidence="3" id="KW-0808">Transferase</keyword>
<accession>A0ABN2LE46</accession>
<evidence type="ECO:0000256" key="3">
    <source>
        <dbReference type="ARBA" id="ARBA00022679"/>
    </source>
</evidence>
<dbReference type="InterPro" id="IPR002941">
    <property type="entry name" value="DNA_methylase_N4/N6"/>
</dbReference>
<dbReference type="Pfam" id="PF01555">
    <property type="entry name" value="N6_N4_Mtase"/>
    <property type="match status" value="1"/>
</dbReference>
<dbReference type="Proteomes" id="UP001499938">
    <property type="component" value="Unassembled WGS sequence"/>
</dbReference>
<comment type="caution">
    <text evidence="6">The sequence shown here is derived from an EMBL/GenBank/DDBJ whole genome shotgun (WGS) entry which is preliminary data.</text>
</comment>
<keyword evidence="7" id="KW-1185">Reference proteome</keyword>
<dbReference type="PRINTS" id="PR00506">
    <property type="entry name" value="D21N6MTFRASE"/>
</dbReference>
<dbReference type="InterPro" id="IPR029063">
    <property type="entry name" value="SAM-dependent_MTases_sf"/>
</dbReference>
<evidence type="ECO:0000256" key="1">
    <source>
        <dbReference type="ARBA" id="ARBA00006594"/>
    </source>
</evidence>
<evidence type="ECO:0000259" key="5">
    <source>
        <dbReference type="Pfam" id="PF01555"/>
    </source>
</evidence>
<reference evidence="6 7" key="1">
    <citation type="journal article" date="2019" name="Int. J. Syst. Evol. Microbiol.">
        <title>The Global Catalogue of Microorganisms (GCM) 10K type strain sequencing project: providing services to taxonomists for standard genome sequencing and annotation.</title>
        <authorList>
            <consortium name="The Broad Institute Genomics Platform"/>
            <consortium name="The Broad Institute Genome Sequencing Center for Infectious Disease"/>
            <person name="Wu L."/>
            <person name="Ma J."/>
        </authorList>
    </citation>
    <scope>NUCLEOTIDE SEQUENCE [LARGE SCALE GENOMIC DNA]</scope>
    <source>
        <strain evidence="6 7">JCM 15592</strain>
    </source>
</reference>
<proteinExistence type="inferred from homology"/>
<evidence type="ECO:0000313" key="6">
    <source>
        <dbReference type="EMBL" id="GAA1785617.1"/>
    </source>
</evidence>